<dbReference type="Gene3D" id="3.30.160.250">
    <property type="match status" value="1"/>
</dbReference>
<dbReference type="PANTHER" id="PTHR34504:SF4">
    <property type="entry name" value="ANTITOXIN HICB"/>
    <property type="match status" value="1"/>
</dbReference>
<evidence type="ECO:0000313" key="2">
    <source>
        <dbReference type="EMBL" id="MCC5599919.1"/>
    </source>
</evidence>
<dbReference type="RefSeq" id="WP_229484733.1">
    <property type="nucleotide sequence ID" value="NZ_JAIVFQ010000013.1"/>
</dbReference>
<dbReference type="SUPFAM" id="SSF143100">
    <property type="entry name" value="TTHA1013/TTHA0281-like"/>
    <property type="match status" value="1"/>
</dbReference>
<dbReference type="Pfam" id="PF15919">
    <property type="entry name" value="HicB_lk_antitox"/>
    <property type="match status" value="1"/>
</dbReference>
<dbReference type="InterPro" id="IPR051404">
    <property type="entry name" value="TA_system_antitoxin"/>
</dbReference>
<gene>
    <name evidence="2" type="ORF">LC586_11940</name>
</gene>
<dbReference type="Proteomes" id="UP001199525">
    <property type="component" value="Unassembled WGS sequence"/>
</dbReference>
<feature type="domain" description="HicB-like antitoxin of toxin-antitoxin system" evidence="1">
    <location>
        <begin position="9"/>
        <end position="70"/>
    </location>
</feature>
<proteinExistence type="predicted"/>
<evidence type="ECO:0000259" key="1">
    <source>
        <dbReference type="Pfam" id="PF15919"/>
    </source>
</evidence>
<sequence>MINPTNREFYVIIERDEDGYYVGEVPQLQACYSQGETIDELMANMKEVIELCLETTSDEEIPEFISIQKVVI</sequence>
<dbReference type="EMBL" id="JAIVFQ010000013">
    <property type="protein sequence ID" value="MCC5599919.1"/>
    <property type="molecule type" value="Genomic_DNA"/>
</dbReference>
<reference evidence="2 3" key="1">
    <citation type="journal article" date="2021" name="Microorganisms">
        <title>Genome Evolution of Filamentous Cyanobacterium Nostoc Species: From Facultative Symbiosis to Free Living.</title>
        <authorList>
            <person name="Huo D."/>
            <person name="Li H."/>
            <person name="Cai F."/>
            <person name="Guo X."/>
            <person name="Qiao Z."/>
            <person name="Wang W."/>
            <person name="Yu G."/>
            <person name="Li R."/>
        </authorList>
    </citation>
    <scope>NUCLEOTIDE SEQUENCE [LARGE SCALE GENOMIC DNA]</scope>
    <source>
        <strain evidence="2 3">CHAB 5714</strain>
    </source>
</reference>
<dbReference type="PANTHER" id="PTHR34504">
    <property type="entry name" value="ANTITOXIN HICB"/>
    <property type="match status" value="1"/>
</dbReference>
<keyword evidence="3" id="KW-1185">Reference proteome</keyword>
<dbReference type="InterPro" id="IPR035069">
    <property type="entry name" value="TTHA1013/TTHA0281-like"/>
</dbReference>
<protein>
    <submittedName>
        <fullName evidence="2">Type II toxin-antitoxin system HicB family antitoxin</fullName>
    </submittedName>
</protein>
<evidence type="ECO:0000313" key="3">
    <source>
        <dbReference type="Proteomes" id="UP001199525"/>
    </source>
</evidence>
<comment type="caution">
    <text evidence="2">The sequence shown here is derived from an EMBL/GenBank/DDBJ whole genome shotgun (WGS) entry which is preliminary data.</text>
</comment>
<dbReference type="InterPro" id="IPR031807">
    <property type="entry name" value="HicB-like"/>
</dbReference>
<name>A0ABS8I6V7_9NOSO</name>
<accession>A0ABS8I6V7</accession>
<organism evidence="2 3">
    <name type="scientific">Nostoc favosum CHAB5714</name>
    <dbReference type="NCBI Taxonomy" id="2780399"/>
    <lineage>
        <taxon>Bacteria</taxon>
        <taxon>Bacillati</taxon>
        <taxon>Cyanobacteriota</taxon>
        <taxon>Cyanophyceae</taxon>
        <taxon>Nostocales</taxon>
        <taxon>Nostocaceae</taxon>
        <taxon>Nostoc</taxon>
        <taxon>Nostoc favosum</taxon>
    </lineage>
</organism>